<dbReference type="GO" id="GO:0046872">
    <property type="term" value="F:metal ion binding"/>
    <property type="evidence" value="ECO:0007669"/>
    <property type="project" value="InterPro"/>
</dbReference>
<proteinExistence type="predicted"/>
<dbReference type="STRING" id="129140.ALO44_03592"/>
<name>A0A0Q0HDS8_9PSED</name>
<dbReference type="GO" id="GO:0004833">
    <property type="term" value="F:L-tryptophan 2,3-dioxygenase activity"/>
    <property type="evidence" value="ECO:0007669"/>
    <property type="project" value="InterPro"/>
</dbReference>
<dbReference type="GO" id="GO:0019441">
    <property type="term" value="P:L-tryptophan catabolic process to kynurenine"/>
    <property type="evidence" value="ECO:0007669"/>
    <property type="project" value="InterPro"/>
</dbReference>
<dbReference type="Proteomes" id="UP000050474">
    <property type="component" value="Unassembled WGS sequence"/>
</dbReference>
<evidence type="ECO:0000313" key="4">
    <source>
        <dbReference type="Proteomes" id="UP001610657"/>
    </source>
</evidence>
<dbReference type="InterPro" id="IPR004981">
    <property type="entry name" value="Trp_2_3_dOase"/>
</dbReference>
<dbReference type="Proteomes" id="UP001610657">
    <property type="component" value="Unassembled WGS sequence"/>
</dbReference>
<reference evidence="1 3" key="1">
    <citation type="submission" date="2015-09" db="EMBL/GenBank/DDBJ databases">
        <title>Genome announcement of multiple Pseudomonas syringae strains.</title>
        <authorList>
            <person name="Thakur S."/>
            <person name="Wang P.W."/>
            <person name="Gong Y."/>
            <person name="Weir B.S."/>
            <person name="Guttman D.S."/>
        </authorList>
    </citation>
    <scope>NUCLEOTIDE SEQUENCE [LARGE SCALE GENOMIC DNA]</scope>
    <source>
        <strain evidence="1 3">ICMP4091</strain>
    </source>
</reference>
<dbReference type="InterPro" id="IPR037217">
    <property type="entry name" value="Trp/Indoleamine_2_3_dOase-like"/>
</dbReference>
<dbReference type="GO" id="GO:0019442">
    <property type="term" value="P:L-tryptophan catabolic process to acetyl-CoA"/>
    <property type="evidence" value="ECO:0007669"/>
    <property type="project" value="TreeGrafter"/>
</dbReference>
<dbReference type="PATRIC" id="fig|129140.3.peg.4680"/>
<evidence type="ECO:0000313" key="2">
    <source>
        <dbReference type="EMBL" id="MFH7516026.1"/>
    </source>
</evidence>
<dbReference type="PANTHER" id="PTHR10138:SF0">
    <property type="entry name" value="TRYPTOPHAN 2,3-DIOXYGENASE"/>
    <property type="match status" value="1"/>
</dbReference>
<dbReference type="Pfam" id="PF03301">
    <property type="entry name" value="Trp_dioxygenase"/>
    <property type="match status" value="2"/>
</dbReference>
<reference evidence="2 4" key="2">
    <citation type="submission" date="2023-08" db="EMBL/GenBank/DDBJ databases">
        <title>Genomic and mutational analysis of Pseudomonas syringae pv. tagetis EB037 pathogenicity on sunflower.</title>
        <authorList>
            <person name="Maul J.E."/>
        </authorList>
    </citation>
    <scope>NUCLEOTIDE SEQUENCE [LARGE SCALE GENOMIC DNA]</scope>
    <source>
        <strain evidence="2 4">EB037_T1</strain>
    </source>
</reference>
<keyword evidence="1" id="KW-0223">Dioxygenase</keyword>
<evidence type="ECO:0000313" key="3">
    <source>
        <dbReference type="Proteomes" id="UP000050474"/>
    </source>
</evidence>
<dbReference type="GeneID" id="96219123"/>
<comment type="caution">
    <text evidence="1">The sequence shown here is derived from an EMBL/GenBank/DDBJ whole genome shotgun (WGS) entry which is preliminary data.</text>
</comment>
<dbReference type="EMBL" id="LJRM01000072">
    <property type="protein sequence ID" value="KPY86850.1"/>
    <property type="molecule type" value="Genomic_DNA"/>
</dbReference>
<organism evidence="1 3">
    <name type="scientific">Pseudomonas syringae pv. tagetis</name>
    <dbReference type="NCBI Taxonomy" id="129140"/>
    <lineage>
        <taxon>Bacteria</taxon>
        <taxon>Pseudomonadati</taxon>
        <taxon>Pseudomonadota</taxon>
        <taxon>Gammaproteobacteria</taxon>
        <taxon>Pseudomonadales</taxon>
        <taxon>Pseudomonadaceae</taxon>
        <taxon>Pseudomonas</taxon>
    </lineage>
</organism>
<dbReference type="PANTHER" id="PTHR10138">
    <property type="entry name" value="TRYPTOPHAN 2,3-DIOXYGENASE"/>
    <property type="match status" value="1"/>
</dbReference>
<dbReference type="EMBL" id="JAVCQK010000005">
    <property type="protein sequence ID" value="MFH7516026.1"/>
    <property type="molecule type" value="Genomic_DNA"/>
</dbReference>
<dbReference type="SUPFAM" id="SSF140959">
    <property type="entry name" value="Indolic compounds 2,3-dioxygenase-like"/>
    <property type="match status" value="1"/>
</dbReference>
<dbReference type="Gene3D" id="1.20.58.480">
    <property type="match status" value="1"/>
</dbReference>
<keyword evidence="4" id="KW-1185">Reference proteome</keyword>
<dbReference type="AlphaFoldDB" id="A0A0Q0HDS8"/>
<protein>
    <submittedName>
        <fullName evidence="1">Putative dioxygenase</fullName>
    </submittedName>
    <submittedName>
        <fullName evidence="2">Tryptophan 2,3-dioxygenase family protein</fullName>
    </submittedName>
</protein>
<sequence>MDYSSYLKLNELLSLQQSSSPSSEHRNECLFIIVHQVHELWFKQLINEIHYAIELVGKGAVSDAISVMARINTITQTIVNQMPVINTLTAHEFHRFREYLGSASGFQSYQFDGIEALLGKANSKKLRHYQYDKVIQEKLAAILQPVTLWHAVRQQFIGTANATADDKDILKNILERPSYEALLLNQLLDLDSLLQEWRFRHAKLVERTIGSSTGTGGSAGLSYLKSTLFTPIFVELWAAINRS</sequence>
<evidence type="ECO:0000313" key="1">
    <source>
        <dbReference type="EMBL" id="KPY86850.1"/>
    </source>
</evidence>
<accession>A0A0Q0HDS8</accession>
<dbReference type="RefSeq" id="WP_055005765.1">
    <property type="nucleotide sequence ID" value="NZ_CP092923.1"/>
</dbReference>
<keyword evidence="1" id="KW-0560">Oxidoreductase</keyword>
<dbReference type="GO" id="GO:0020037">
    <property type="term" value="F:heme binding"/>
    <property type="evidence" value="ECO:0007669"/>
    <property type="project" value="InterPro"/>
</dbReference>
<gene>
    <name evidence="1" type="ORF">ALO44_03592</name>
    <name evidence="2" type="ORF">RA271_12660</name>
</gene>